<protein>
    <submittedName>
        <fullName evidence="2">Uncharacterized protein</fullName>
    </submittedName>
</protein>
<feature type="region of interest" description="Disordered" evidence="1">
    <location>
        <begin position="283"/>
        <end position="308"/>
    </location>
</feature>
<reference evidence="2 3" key="1">
    <citation type="submission" date="2015-01" db="EMBL/GenBank/DDBJ databases">
        <title>The Genome Sequence of Exophiala xenobiotica CBS118157.</title>
        <authorList>
            <consortium name="The Broad Institute Genomics Platform"/>
            <person name="Cuomo C."/>
            <person name="de Hoog S."/>
            <person name="Gorbushina A."/>
            <person name="Stielow B."/>
            <person name="Teixiera M."/>
            <person name="Abouelleil A."/>
            <person name="Chapman S.B."/>
            <person name="Priest M."/>
            <person name="Young S.K."/>
            <person name="Wortman J."/>
            <person name="Nusbaum C."/>
            <person name="Birren B."/>
        </authorList>
    </citation>
    <scope>NUCLEOTIDE SEQUENCE [LARGE SCALE GENOMIC DNA]</scope>
    <source>
        <strain evidence="2 3">CBS 118157</strain>
    </source>
</reference>
<accession>A0A0D2E2E5</accession>
<dbReference type="EMBL" id="KN847323">
    <property type="protein sequence ID" value="KIW49638.1"/>
    <property type="molecule type" value="Genomic_DNA"/>
</dbReference>
<dbReference type="OrthoDB" id="5303703at2759"/>
<dbReference type="STRING" id="348802.A0A0D2E2E5"/>
<keyword evidence="3" id="KW-1185">Reference proteome</keyword>
<name>A0A0D2E2E5_9EURO</name>
<organism evidence="2 3">
    <name type="scientific">Exophiala xenobiotica</name>
    <dbReference type="NCBI Taxonomy" id="348802"/>
    <lineage>
        <taxon>Eukaryota</taxon>
        <taxon>Fungi</taxon>
        <taxon>Dikarya</taxon>
        <taxon>Ascomycota</taxon>
        <taxon>Pezizomycotina</taxon>
        <taxon>Eurotiomycetes</taxon>
        <taxon>Chaetothyriomycetidae</taxon>
        <taxon>Chaetothyriales</taxon>
        <taxon>Herpotrichiellaceae</taxon>
        <taxon>Exophiala</taxon>
    </lineage>
</organism>
<dbReference type="GeneID" id="25333211"/>
<gene>
    <name evidence="2" type="ORF">PV05_11303</name>
</gene>
<evidence type="ECO:0000313" key="2">
    <source>
        <dbReference type="EMBL" id="KIW49638.1"/>
    </source>
</evidence>
<dbReference type="RefSeq" id="XP_013310222.1">
    <property type="nucleotide sequence ID" value="XM_013454768.1"/>
</dbReference>
<dbReference type="Proteomes" id="UP000054342">
    <property type="component" value="Unassembled WGS sequence"/>
</dbReference>
<evidence type="ECO:0000313" key="3">
    <source>
        <dbReference type="Proteomes" id="UP000054342"/>
    </source>
</evidence>
<sequence length="548" mass="60730">MAIRSFYSKPRQEYVLEVFHNGKVRDLQLTLPSPGDDGRNGSKDYLFRRRSVVRTGQTGVWNESSEDEYNPDVKRKRRTVGIGGNGAKPLKRQCLKQNITDKAQHEATVEEGGRIPSLVTFKFKDAQSKATLRDLADEHGNGYNATAREGPSLVEETGRLRDVPPHERDMQFRSMRGPTYFEKMDQQSANIDNVDGRVLRSRKILYQEGNDKQSQTNNIDSPIEDELDISVSDSEAPIEGTQHTILSGERPAVASLPTAAQIIRSSVTTPQYPLIRQVGSSRTNPITLVDSPPGSPESSGPAATLTQLTSSRTARPILLDSPPRAPVSSGPTATLKQITTCWAHPINFQHLKSAGDDCDFCRDFRFGIYGHGRITVEVIQRPGSAALEETGNGHRSTGKPATRMCVPCSLARMSISRCRVHRFKAMKLLQSKERDERYVQDILAEKWDPPRRASAYPTCSLCSVFSRWECCVDQQHDTAFRPLADGAGRGMGCGLRLCDTCHTKVMSCGSMLRKGSIMQPDGRGLRADVEFLFSDSLLHQAYGKCKSA</sequence>
<dbReference type="HOGENOM" id="CLU_485737_0_0_1"/>
<evidence type="ECO:0000256" key="1">
    <source>
        <dbReference type="SAM" id="MobiDB-lite"/>
    </source>
</evidence>
<dbReference type="AlphaFoldDB" id="A0A0D2E2E5"/>
<proteinExistence type="predicted"/>